<gene>
    <name evidence="9" type="ORF">METZ01_LOCUS76522</name>
</gene>
<feature type="transmembrane region" description="Helical" evidence="7">
    <location>
        <begin position="86"/>
        <end position="107"/>
    </location>
</feature>
<comment type="subcellular location">
    <subcellularLocation>
        <location evidence="1">Cell inner membrane</location>
        <topology evidence="1">Multi-pass membrane protein</topology>
    </subcellularLocation>
</comment>
<evidence type="ECO:0000313" key="9">
    <source>
        <dbReference type="EMBL" id="SVA23668.1"/>
    </source>
</evidence>
<feature type="transmembrane region" description="Helical" evidence="7">
    <location>
        <begin position="46"/>
        <end position="66"/>
    </location>
</feature>
<feature type="domain" description="TRAP C4-dicarboxylate transport system permease DctM subunit" evidence="8">
    <location>
        <begin position="1"/>
        <end position="409"/>
    </location>
</feature>
<dbReference type="PANTHER" id="PTHR33362:SF5">
    <property type="entry name" value="C4-DICARBOXYLATE TRAP TRANSPORTER LARGE PERMEASE PROTEIN DCTM"/>
    <property type="match status" value="1"/>
</dbReference>
<dbReference type="AlphaFoldDB" id="A0A381U7Y8"/>
<reference evidence="9" key="1">
    <citation type="submission" date="2018-05" db="EMBL/GenBank/DDBJ databases">
        <authorList>
            <person name="Lanie J.A."/>
            <person name="Ng W.-L."/>
            <person name="Kazmierczak K.M."/>
            <person name="Andrzejewski T.M."/>
            <person name="Davidsen T.M."/>
            <person name="Wayne K.J."/>
            <person name="Tettelin H."/>
            <person name="Glass J.I."/>
            <person name="Rusch D."/>
            <person name="Podicherti R."/>
            <person name="Tsui H.-C.T."/>
            <person name="Winkler M.E."/>
        </authorList>
    </citation>
    <scope>NUCLEOTIDE SEQUENCE</scope>
</reference>
<feature type="transmembrane region" description="Helical" evidence="7">
    <location>
        <begin position="6"/>
        <end position="26"/>
    </location>
</feature>
<evidence type="ECO:0000256" key="7">
    <source>
        <dbReference type="SAM" id="Phobius"/>
    </source>
</evidence>
<accession>A0A381U7Y8</accession>
<dbReference type="GO" id="GO:0005886">
    <property type="term" value="C:plasma membrane"/>
    <property type="evidence" value="ECO:0007669"/>
    <property type="project" value="UniProtKB-SubCell"/>
</dbReference>
<evidence type="ECO:0000256" key="4">
    <source>
        <dbReference type="ARBA" id="ARBA00022692"/>
    </source>
</evidence>
<feature type="transmembrane region" description="Helical" evidence="7">
    <location>
        <begin position="205"/>
        <end position="226"/>
    </location>
</feature>
<dbReference type="Pfam" id="PF06808">
    <property type="entry name" value="DctM"/>
    <property type="match status" value="1"/>
</dbReference>
<feature type="transmembrane region" description="Helical" evidence="7">
    <location>
        <begin position="347"/>
        <end position="369"/>
    </location>
</feature>
<evidence type="ECO:0000256" key="3">
    <source>
        <dbReference type="ARBA" id="ARBA00022519"/>
    </source>
</evidence>
<keyword evidence="2" id="KW-1003">Cell membrane</keyword>
<proteinExistence type="predicted"/>
<feature type="transmembrane region" description="Helical" evidence="7">
    <location>
        <begin position="163"/>
        <end position="184"/>
    </location>
</feature>
<dbReference type="PIRSF" id="PIRSF006066">
    <property type="entry name" value="HI0050"/>
    <property type="match status" value="1"/>
</dbReference>
<keyword evidence="3" id="KW-0997">Cell inner membrane</keyword>
<evidence type="ECO:0000256" key="1">
    <source>
        <dbReference type="ARBA" id="ARBA00004429"/>
    </source>
</evidence>
<evidence type="ECO:0000256" key="2">
    <source>
        <dbReference type="ARBA" id="ARBA00022475"/>
    </source>
</evidence>
<keyword evidence="6 7" id="KW-0472">Membrane</keyword>
<dbReference type="InterPro" id="IPR004681">
    <property type="entry name" value="TRAP_DctM"/>
</dbReference>
<dbReference type="InterPro" id="IPR010656">
    <property type="entry name" value="DctM"/>
</dbReference>
<keyword evidence="4 7" id="KW-0812">Transmembrane</keyword>
<evidence type="ECO:0000256" key="6">
    <source>
        <dbReference type="ARBA" id="ARBA00023136"/>
    </source>
</evidence>
<dbReference type="GO" id="GO:0022857">
    <property type="term" value="F:transmembrane transporter activity"/>
    <property type="evidence" value="ECO:0007669"/>
    <property type="project" value="TreeGrafter"/>
</dbReference>
<evidence type="ECO:0000259" key="8">
    <source>
        <dbReference type="Pfam" id="PF06808"/>
    </source>
</evidence>
<dbReference type="PANTHER" id="PTHR33362">
    <property type="entry name" value="SIALIC ACID TRAP TRANSPORTER PERMEASE PROTEIN SIAT-RELATED"/>
    <property type="match status" value="1"/>
</dbReference>
<organism evidence="9">
    <name type="scientific">marine metagenome</name>
    <dbReference type="NCBI Taxonomy" id="408172"/>
    <lineage>
        <taxon>unclassified sequences</taxon>
        <taxon>metagenomes</taxon>
        <taxon>ecological metagenomes</taxon>
    </lineage>
</organism>
<sequence length="419" mass="44435">MVIMFIGVPIAFAMGIVGFFGLVGIIGWDPSLAMIASVTMETGLDYGLSVVPLFILMGNFVTHAGLSDELYAASNAWLGHRRGGLAMATALACGGFSAVCGSSLATAATMTKVTMPSMRKYGYADSLATGVIAAGGTLGILIPPSVILVIYGIMTQQDIGKLFAAGIIPGIIGVLGYMAAVWVVTAFNPELGPKAERVPMLERFYLLKGIWGIVLLFILVIGGIYLGVFTPTEAAGIGASGAFLFALGRKRLSWKTLYVVLVESVQTTAMIFFILIGAILFSNFVNIAGLPDDLANFIETLGWTPLAVLFCILGIYLILGAVLESLSMILLTVPIFYPIVEGLGFDLIWFGVIVVVVTEISLITPPIGLNVFVIRSVLPEVPTSTIFKGIIPFLIADVIRLALLVFVPVLVLLLPSYMP</sequence>
<feature type="transmembrane region" description="Helical" evidence="7">
    <location>
        <begin position="269"/>
        <end position="287"/>
    </location>
</feature>
<feature type="transmembrane region" description="Helical" evidence="7">
    <location>
        <begin position="127"/>
        <end position="151"/>
    </location>
</feature>
<name>A0A381U7Y8_9ZZZZ</name>
<dbReference type="NCBIfam" id="TIGR00786">
    <property type="entry name" value="dctM"/>
    <property type="match status" value="1"/>
</dbReference>
<feature type="transmembrane region" description="Helical" evidence="7">
    <location>
        <begin position="389"/>
        <end position="414"/>
    </location>
</feature>
<keyword evidence="5 7" id="KW-1133">Transmembrane helix</keyword>
<evidence type="ECO:0000256" key="5">
    <source>
        <dbReference type="ARBA" id="ARBA00022989"/>
    </source>
</evidence>
<feature type="transmembrane region" description="Helical" evidence="7">
    <location>
        <begin position="307"/>
        <end position="340"/>
    </location>
</feature>
<protein>
    <recommendedName>
        <fullName evidence="8">TRAP C4-dicarboxylate transport system permease DctM subunit domain-containing protein</fullName>
    </recommendedName>
</protein>
<dbReference type="EMBL" id="UINC01005806">
    <property type="protein sequence ID" value="SVA23668.1"/>
    <property type="molecule type" value="Genomic_DNA"/>
</dbReference>